<gene>
    <name evidence="2" type="ORF">FWK35_00009956</name>
</gene>
<dbReference type="Proteomes" id="UP000478052">
    <property type="component" value="Unassembled WGS sequence"/>
</dbReference>
<dbReference type="EMBL" id="VUJU01004949">
    <property type="protein sequence ID" value="KAF0752745.1"/>
    <property type="molecule type" value="Genomic_DNA"/>
</dbReference>
<keyword evidence="3" id="KW-1185">Reference proteome</keyword>
<proteinExistence type="predicted"/>
<comment type="caution">
    <text evidence="2">The sequence shown here is derived from an EMBL/GenBank/DDBJ whole genome shotgun (WGS) entry which is preliminary data.</text>
</comment>
<dbReference type="AlphaFoldDB" id="A0A6G0YBY9"/>
<reference evidence="2 3" key="1">
    <citation type="submission" date="2019-08" db="EMBL/GenBank/DDBJ databases">
        <title>Whole genome of Aphis craccivora.</title>
        <authorList>
            <person name="Voronova N.V."/>
            <person name="Shulinski R.S."/>
            <person name="Bandarenka Y.V."/>
            <person name="Zhorov D.G."/>
            <person name="Warner D."/>
        </authorList>
    </citation>
    <scope>NUCLEOTIDE SEQUENCE [LARGE SCALE GENOMIC DNA]</scope>
    <source>
        <strain evidence="2">180601</strain>
        <tissue evidence="2">Whole Body</tissue>
    </source>
</reference>
<organism evidence="2 3">
    <name type="scientific">Aphis craccivora</name>
    <name type="common">Cowpea aphid</name>
    <dbReference type="NCBI Taxonomy" id="307492"/>
    <lineage>
        <taxon>Eukaryota</taxon>
        <taxon>Metazoa</taxon>
        <taxon>Ecdysozoa</taxon>
        <taxon>Arthropoda</taxon>
        <taxon>Hexapoda</taxon>
        <taxon>Insecta</taxon>
        <taxon>Pterygota</taxon>
        <taxon>Neoptera</taxon>
        <taxon>Paraneoptera</taxon>
        <taxon>Hemiptera</taxon>
        <taxon>Sternorrhyncha</taxon>
        <taxon>Aphidomorpha</taxon>
        <taxon>Aphidoidea</taxon>
        <taxon>Aphididae</taxon>
        <taxon>Aphidini</taxon>
        <taxon>Aphis</taxon>
        <taxon>Aphis</taxon>
    </lineage>
</organism>
<evidence type="ECO:0000313" key="3">
    <source>
        <dbReference type="Proteomes" id="UP000478052"/>
    </source>
</evidence>
<accession>A0A6G0YBY9</accession>
<evidence type="ECO:0000256" key="1">
    <source>
        <dbReference type="SAM" id="MobiDB-lite"/>
    </source>
</evidence>
<sequence length="213" mass="24794">MLNERPKSPKWHNPLSVARGGGRKGHSPTFVTNTRHVKLKVSSGLNILECWIVYYEGRGPHILSGAMNVLILQCCVFFLSVYTRTCRNNDSMSNFGGGFRWQIESSRGIEVIFLKFTIVFNSTRKNEKKIKGKREFLRKTIKFFTFFDVNKKILDDQKILKIVYNSNFYEICRKRENLQYKSVDKIFLAQSKYLKTYCKVPPNSNIDKNSSKP</sequence>
<name>A0A6G0YBY9_APHCR</name>
<protein>
    <submittedName>
        <fullName evidence="2">Uncharacterized protein</fullName>
    </submittedName>
</protein>
<evidence type="ECO:0000313" key="2">
    <source>
        <dbReference type="EMBL" id="KAF0752745.1"/>
    </source>
</evidence>
<feature type="region of interest" description="Disordered" evidence="1">
    <location>
        <begin position="1"/>
        <end position="28"/>
    </location>
</feature>